<comment type="caution">
    <text evidence="2">The sequence shown here is derived from an EMBL/GenBank/DDBJ whole genome shotgun (WGS) entry which is preliminary data.</text>
</comment>
<organism evidence="2 3">
    <name type="scientific">Abyssibacter profundi</name>
    <dbReference type="NCBI Taxonomy" id="2182787"/>
    <lineage>
        <taxon>Bacteria</taxon>
        <taxon>Pseudomonadati</taxon>
        <taxon>Pseudomonadota</taxon>
        <taxon>Gammaproteobacteria</taxon>
        <taxon>Chromatiales</taxon>
        <taxon>Oceanococcaceae</taxon>
        <taxon>Abyssibacter</taxon>
    </lineage>
</organism>
<evidence type="ECO:0000313" key="3">
    <source>
        <dbReference type="Proteomes" id="UP000251800"/>
    </source>
</evidence>
<dbReference type="AlphaFoldDB" id="A0A363UKK0"/>
<dbReference type="Proteomes" id="UP000251800">
    <property type="component" value="Unassembled WGS sequence"/>
</dbReference>
<feature type="chain" id="PRO_5017065416" description="FlgO domain-containing protein" evidence="1">
    <location>
        <begin position="23"/>
        <end position="225"/>
    </location>
</feature>
<accession>A0A363UKK0</accession>
<dbReference type="EMBL" id="QEQK01000007">
    <property type="protein sequence ID" value="PWN55950.1"/>
    <property type="molecule type" value="Genomic_DNA"/>
</dbReference>
<dbReference type="PROSITE" id="PS51257">
    <property type="entry name" value="PROKAR_LIPOPROTEIN"/>
    <property type="match status" value="1"/>
</dbReference>
<evidence type="ECO:0000313" key="2">
    <source>
        <dbReference type="EMBL" id="PWN55950.1"/>
    </source>
</evidence>
<evidence type="ECO:0008006" key="4">
    <source>
        <dbReference type="Google" id="ProtNLM"/>
    </source>
</evidence>
<reference evidence="2 3" key="1">
    <citation type="submission" date="2018-05" db="EMBL/GenBank/DDBJ databases">
        <title>Abyssibacter profundi OUC007T gen. nov., sp. nov, a marine bacterium isolated from seawater of the Mariana Trench.</title>
        <authorList>
            <person name="Zhou S."/>
        </authorList>
    </citation>
    <scope>NUCLEOTIDE SEQUENCE [LARGE SCALE GENOMIC DNA]</scope>
    <source>
        <strain evidence="2 3">OUC007</strain>
    </source>
</reference>
<feature type="signal peptide" evidence="1">
    <location>
        <begin position="1"/>
        <end position="22"/>
    </location>
</feature>
<keyword evidence="3" id="KW-1185">Reference proteome</keyword>
<keyword evidence="1" id="KW-0732">Signal</keyword>
<protein>
    <recommendedName>
        <fullName evidence="4">FlgO domain-containing protein</fullName>
    </recommendedName>
</protein>
<evidence type="ECO:0000256" key="1">
    <source>
        <dbReference type="SAM" id="SignalP"/>
    </source>
</evidence>
<proteinExistence type="predicted"/>
<sequence length="225" mass="23865">MRIVIRGKLGVLFLVLAMGGCASTPEPVAQIDTRLAGYFTQSPLDEGGREAALRVGVGVVPSEAIGAQDESTRLGMIAAVRAALDKARPGVSVRPIDDSYLKAGRGLANLRKTGQLFGVDTVVLLSLDRHFQPADAPGLVRVGTATGARDVYLSAQTLLTYIDMAVIDLASGQVTDARQVSSELGVDAKTWGDARLRRRAEADATAQALQSLQAALREDWVLARR</sequence>
<name>A0A363UKK0_9GAMM</name>
<gene>
    <name evidence="2" type="ORF">DEH80_08975</name>
</gene>